<feature type="region of interest" description="Disordered" evidence="1">
    <location>
        <begin position="403"/>
        <end position="449"/>
    </location>
</feature>
<keyword evidence="2" id="KW-0472">Membrane</keyword>
<dbReference type="VEuPathDB" id="FungiDB:VP01_2139g1"/>
<dbReference type="EMBL" id="LAVV01006991">
    <property type="protein sequence ID" value="KNZ57509.1"/>
    <property type="molecule type" value="Genomic_DNA"/>
</dbReference>
<evidence type="ECO:0000313" key="4">
    <source>
        <dbReference type="Proteomes" id="UP000037035"/>
    </source>
</evidence>
<organism evidence="3 4">
    <name type="scientific">Puccinia sorghi</name>
    <dbReference type="NCBI Taxonomy" id="27349"/>
    <lineage>
        <taxon>Eukaryota</taxon>
        <taxon>Fungi</taxon>
        <taxon>Dikarya</taxon>
        <taxon>Basidiomycota</taxon>
        <taxon>Pucciniomycotina</taxon>
        <taxon>Pucciniomycetes</taxon>
        <taxon>Pucciniales</taxon>
        <taxon>Pucciniaceae</taxon>
        <taxon>Puccinia</taxon>
    </lineage>
</organism>
<evidence type="ECO:0000256" key="1">
    <source>
        <dbReference type="SAM" id="MobiDB-lite"/>
    </source>
</evidence>
<comment type="caution">
    <text evidence="3">The sequence shown here is derived from an EMBL/GenBank/DDBJ whole genome shotgun (WGS) entry which is preliminary data.</text>
</comment>
<accession>A0A0L6V9W7</accession>
<dbReference type="Proteomes" id="UP000037035">
    <property type="component" value="Unassembled WGS sequence"/>
</dbReference>
<reference evidence="3 4" key="1">
    <citation type="submission" date="2015-08" db="EMBL/GenBank/DDBJ databases">
        <title>Next Generation Sequencing and Analysis of the Genome of Puccinia sorghi L Schw, the Causal Agent of Maize Common Rust.</title>
        <authorList>
            <person name="Rochi L."/>
            <person name="Burguener G."/>
            <person name="Darino M."/>
            <person name="Turjanski A."/>
            <person name="Kreff E."/>
            <person name="Dieguez M.J."/>
            <person name="Sacco F."/>
        </authorList>
    </citation>
    <scope>NUCLEOTIDE SEQUENCE [LARGE SCALE GENOMIC DNA]</scope>
    <source>
        <strain evidence="3 4">RO10H11247</strain>
    </source>
</reference>
<feature type="compositionally biased region" description="Low complexity" evidence="1">
    <location>
        <begin position="427"/>
        <end position="438"/>
    </location>
</feature>
<sequence>MFLFNLQPFSCSCQKCFSVSTFLFLISTVFLNFDSAFCPLQKKNYHSCFFLYLFVSYSCFLLLFFFRKLLLPSSTSVLGSFHTSVVTSSQTLDPRRETCWGRRVHPFSHVPLTDIYVAKSSYALWSLAACKFILYLQHSISIYSSYVLRPYSTALFSYTLSLLIFYALYICIFFIFILSSLCSYLTDDFLDEIPSFTTSQILFSGRNLIVNDFHHKTLFGIWKHALATVSVFSLKSILSSLGLQYIHTDMPSIFNWKFVSGKMLLSSRASYVVTSSVETPYSILSCGLQSILLGLEFKCQCNQLRIVETDLGLRGNGVGRSFSTLLSRNLKYICGRSALTNRSRLGAGQHQSRVRYGAPSTCSGVKQACFHLRGELRGPSPLRSSGQSTISARWNIIRQKSTAGCDNRLPQDSRTNPDRQTNLSHGSPPSKQSIPSQQRNYLLRSDADL</sequence>
<feature type="transmembrane region" description="Helical" evidence="2">
    <location>
        <begin position="122"/>
        <end position="143"/>
    </location>
</feature>
<keyword evidence="2" id="KW-0812">Transmembrane</keyword>
<feature type="transmembrane region" description="Helical" evidence="2">
    <location>
        <begin position="20"/>
        <end position="37"/>
    </location>
</feature>
<evidence type="ECO:0000313" key="3">
    <source>
        <dbReference type="EMBL" id="KNZ57509.1"/>
    </source>
</evidence>
<keyword evidence="2" id="KW-1133">Transmembrane helix</keyword>
<feature type="transmembrane region" description="Helical" evidence="2">
    <location>
        <begin position="49"/>
        <end position="66"/>
    </location>
</feature>
<evidence type="ECO:0000256" key="2">
    <source>
        <dbReference type="SAM" id="Phobius"/>
    </source>
</evidence>
<protein>
    <submittedName>
        <fullName evidence="3">Uncharacterized protein</fullName>
    </submittedName>
</protein>
<name>A0A0L6V9W7_9BASI</name>
<proteinExistence type="predicted"/>
<dbReference type="AlphaFoldDB" id="A0A0L6V9W7"/>
<feature type="transmembrane region" description="Helical" evidence="2">
    <location>
        <begin position="155"/>
        <end position="178"/>
    </location>
</feature>
<gene>
    <name evidence="3" type="ORF">VP01_2139g1</name>
</gene>
<keyword evidence="4" id="KW-1185">Reference proteome</keyword>